<dbReference type="SUPFAM" id="SSF55729">
    <property type="entry name" value="Acyl-CoA N-acyltransferases (Nat)"/>
    <property type="match status" value="1"/>
</dbReference>
<feature type="domain" description="N-acetyltransferase" evidence="2">
    <location>
        <begin position="28"/>
        <end position="185"/>
    </location>
</feature>
<evidence type="ECO:0000313" key="4">
    <source>
        <dbReference type="Proteomes" id="UP000638313"/>
    </source>
</evidence>
<reference evidence="3" key="2">
    <citation type="submission" date="2020-09" db="EMBL/GenBank/DDBJ databases">
        <authorList>
            <person name="Sun Q."/>
            <person name="Ohkuma M."/>
        </authorList>
    </citation>
    <scope>NUCLEOTIDE SEQUENCE</scope>
    <source>
        <strain evidence="3">JCM 4059</strain>
    </source>
</reference>
<dbReference type="Pfam" id="PF13527">
    <property type="entry name" value="Acetyltransf_9"/>
    <property type="match status" value="1"/>
</dbReference>
<protein>
    <submittedName>
        <fullName evidence="3">N-acetyltransferase</fullName>
    </submittedName>
</protein>
<sequence>MSFPPKDGQVEGEGVTPGATEREEPCIVRYAEAKVPAALREQVTVLHQQAWPDAGDSPHDPALDPWTVLLVTARGAVIAALDILSKEIEHEGRSYRISGLSAVVTAPDQRGKGNGRRLVAAAQEIMAIRGADLGIFTCDRPLRAFYENAGWTVLDGTVLLGGTPQAPFPSDTPGFDKVTLAAFFTERARQHAHTFRGARIALYPGETDRLW</sequence>
<gene>
    <name evidence="3" type="ORF">GCM10010218_29520</name>
</gene>
<dbReference type="AlphaFoldDB" id="A0A919B2H9"/>
<feature type="region of interest" description="Disordered" evidence="1">
    <location>
        <begin position="1"/>
        <end position="21"/>
    </location>
</feature>
<name>A0A919B2H9_9ACTN</name>
<keyword evidence="4" id="KW-1185">Reference proteome</keyword>
<organism evidence="3 4">
    <name type="scientific">Streptomyces mashuensis</name>
    <dbReference type="NCBI Taxonomy" id="33904"/>
    <lineage>
        <taxon>Bacteria</taxon>
        <taxon>Bacillati</taxon>
        <taxon>Actinomycetota</taxon>
        <taxon>Actinomycetes</taxon>
        <taxon>Kitasatosporales</taxon>
        <taxon>Streptomycetaceae</taxon>
        <taxon>Streptomyces</taxon>
    </lineage>
</organism>
<accession>A0A919B2H9</accession>
<reference evidence="3" key="1">
    <citation type="journal article" date="2014" name="Int. J. Syst. Evol. Microbiol.">
        <title>Complete genome sequence of Corynebacterium casei LMG S-19264T (=DSM 44701T), isolated from a smear-ripened cheese.</title>
        <authorList>
            <consortium name="US DOE Joint Genome Institute (JGI-PGF)"/>
            <person name="Walter F."/>
            <person name="Albersmeier A."/>
            <person name="Kalinowski J."/>
            <person name="Ruckert C."/>
        </authorList>
    </citation>
    <scope>NUCLEOTIDE SEQUENCE</scope>
    <source>
        <strain evidence="3">JCM 4059</strain>
    </source>
</reference>
<dbReference type="Proteomes" id="UP000638313">
    <property type="component" value="Unassembled WGS sequence"/>
</dbReference>
<dbReference type="Gene3D" id="3.40.630.30">
    <property type="match status" value="1"/>
</dbReference>
<dbReference type="CDD" id="cd04301">
    <property type="entry name" value="NAT_SF"/>
    <property type="match status" value="1"/>
</dbReference>
<dbReference type="InterPro" id="IPR000182">
    <property type="entry name" value="GNAT_dom"/>
</dbReference>
<evidence type="ECO:0000259" key="2">
    <source>
        <dbReference type="PROSITE" id="PS51186"/>
    </source>
</evidence>
<dbReference type="InterPro" id="IPR016181">
    <property type="entry name" value="Acyl_CoA_acyltransferase"/>
</dbReference>
<dbReference type="RefSeq" id="WP_229890978.1">
    <property type="nucleotide sequence ID" value="NZ_BNBD01000005.1"/>
</dbReference>
<dbReference type="EMBL" id="BNBD01000005">
    <property type="protein sequence ID" value="GHF46357.1"/>
    <property type="molecule type" value="Genomic_DNA"/>
</dbReference>
<comment type="caution">
    <text evidence="3">The sequence shown here is derived from an EMBL/GenBank/DDBJ whole genome shotgun (WGS) entry which is preliminary data.</text>
</comment>
<dbReference type="GO" id="GO:0016747">
    <property type="term" value="F:acyltransferase activity, transferring groups other than amino-acyl groups"/>
    <property type="evidence" value="ECO:0007669"/>
    <property type="project" value="InterPro"/>
</dbReference>
<dbReference type="PROSITE" id="PS51186">
    <property type="entry name" value="GNAT"/>
    <property type="match status" value="1"/>
</dbReference>
<proteinExistence type="predicted"/>
<evidence type="ECO:0000313" key="3">
    <source>
        <dbReference type="EMBL" id="GHF46357.1"/>
    </source>
</evidence>
<evidence type="ECO:0000256" key="1">
    <source>
        <dbReference type="SAM" id="MobiDB-lite"/>
    </source>
</evidence>